<evidence type="ECO:0000256" key="2">
    <source>
        <dbReference type="ARBA" id="ARBA00022472"/>
    </source>
</evidence>
<dbReference type="InterPro" id="IPR003690">
    <property type="entry name" value="MTERF"/>
</dbReference>
<dbReference type="InterPro" id="IPR038538">
    <property type="entry name" value="MTERF_sf"/>
</dbReference>
<dbReference type="GO" id="GO:0006353">
    <property type="term" value="P:DNA-templated transcription termination"/>
    <property type="evidence" value="ECO:0007669"/>
    <property type="project" value="UniProtKB-KW"/>
</dbReference>
<dbReference type="PANTHER" id="PTHR13068:SF166">
    <property type="entry name" value="TRANSCRIPTION TERMINATION FACTOR MTERF15, MITOCHONDRIAL-LIKE"/>
    <property type="match status" value="1"/>
</dbReference>
<dbReference type="PANTHER" id="PTHR13068">
    <property type="entry name" value="CGI-12 PROTEIN-RELATED"/>
    <property type="match status" value="1"/>
</dbReference>
<organism evidence="4 5">
    <name type="scientific">Lithocarpus litseifolius</name>
    <dbReference type="NCBI Taxonomy" id="425828"/>
    <lineage>
        <taxon>Eukaryota</taxon>
        <taxon>Viridiplantae</taxon>
        <taxon>Streptophyta</taxon>
        <taxon>Embryophyta</taxon>
        <taxon>Tracheophyta</taxon>
        <taxon>Spermatophyta</taxon>
        <taxon>Magnoliopsida</taxon>
        <taxon>eudicotyledons</taxon>
        <taxon>Gunneridae</taxon>
        <taxon>Pentapetalae</taxon>
        <taxon>rosids</taxon>
        <taxon>fabids</taxon>
        <taxon>Fagales</taxon>
        <taxon>Fagaceae</taxon>
        <taxon>Lithocarpus</taxon>
    </lineage>
</organism>
<comment type="similarity">
    <text evidence="1">Belongs to the mTERF family.</text>
</comment>
<keyword evidence="5" id="KW-1185">Reference proteome</keyword>
<comment type="caution">
    <text evidence="4">The sequence shown here is derived from an EMBL/GenBank/DDBJ whole genome shotgun (WGS) entry which is preliminary data.</text>
</comment>
<dbReference type="GO" id="GO:0003676">
    <property type="term" value="F:nucleic acid binding"/>
    <property type="evidence" value="ECO:0007669"/>
    <property type="project" value="InterPro"/>
</dbReference>
<dbReference type="Proteomes" id="UP001459277">
    <property type="component" value="Unassembled WGS sequence"/>
</dbReference>
<evidence type="ECO:0000313" key="5">
    <source>
        <dbReference type="Proteomes" id="UP001459277"/>
    </source>
</evidence>
<name>A0AAW2E5P0_9ROSI</name>
<dbReference type="Gene3D" id="1.25.70.10">
    <property type="entry name" value="Transcription termination factor 3, mitochondrial"/>
    <property type="match status" value="1"/>
</dbReference>
<evidence type="ECO:0000313" key="4">
    <source>
        <dbReference type="EMBL" id="KAL0017624.1"/>
    </source>
</evidence>
<reference evidence="4 5" key="1">
    <citation type="submission" date="2024-01" db="EMBL/GenBank/DDBJ databases">
        <title>A telomere-to-telomere, gap-free genome of sweet tea (Lithocarpus litseifolius).</title>
        <authorList>
            <person name="Zhou J."/>
        </authorList>
    </citation>
    <scope>NUCLEOTIDE SEQUENCE [LARGE SCALE GENOMIC DNA]</scope>
    <source>
        <strain evidence="4">Zhou-2022a</strain>
        <tissue evidence="4">Leaf</tissue>
    </source>
</reference>
<keyword evidence="2" id="KW-0806">Transcription termination</keyword>
<gene>
    <name evidence="4" type="ORF">SO802_004693</name>
</gene>
<keyword evidence="2" id="KW-0805">Transcription regulation</keyword>
<accession>A0AAW2E5P0</accession>
<dbReference type="EMBL" id="JAZDWU010000001">
    <property type="protein sequence ID" value="KAL0017624.1"/>
    <property type="molecule type" value="Genomic_DNA"/>
</dbReference>
<evidence type="ECO:0000256" key="3">
    <source>
        <dbReference type="ARBA" id="ARBA00022946"/>
    </source>
</evidence>
<keyword evidence="3" id="KW-0809">Transit peptide</keyword>
<dbReference type="AlphaFoldDB" id="A0AAW2E5P0"/>
<dbReference type="Pfam" id="PF02536">
    <property type="entry name" value="mTERF"/>
    <property type="match status" value="1"/>
</dbReference>
<evidence type="ECO:0000256" key="1">
    <source>
        <dbReference type="ARBA" id="ARBA00007692"/>
    </source>
</evidence>
<sequence>MAPNVSLLQESGVSELHIVVLFKAQPRAIARNLVKFKEVVEEVKDMGLNPLRISFFSSCYCNESNEQIQMGEQVNAYKRWGLFEEEILVAFGKNPYCIVASEDEIMRVMDFLVNKLDLKSLLIVKRPSLINMSLEK</sequence>
<keyword evidence="2" id="KW-0804">Transcription</keyword>
<protein>
    <submittedName>
        <fullName evidence="4">Uncharacterized protein</fullName>
    </submittedName>
</protein>
<proteinExistence type="inferred from homology"/>